<keyword evidence="8" id="KW-0963">Cytoplasm</keyword>
<dbReference type="GO" id="GO:0016874">
    <property type="term" value="F:ligase activity"/>
    <property type="evidence" value="ECO:0007669"/>
    <property type="project" value="UniProtKB-KW"/>
</dbReference>
<evidence type="ECO:0000256" key="5">
    <source>
        <dbReference type="ARBA" id="ARBA00022741"/>
    </source>
</evidence>
<comment type="similarity">
    <text evidence="2 8">Belongs to the pantothenate synthetase family.</text>
</comment>
<evidence type="ECO:0000256" key="7">
    <source>
        <dbReference type="ARBA" id="ARBA00048258"/>
    </source>
</evidence>
<dbReference type="PANTHER" id="PTHR21299">
    <property type="entry name" value="CYTIDYLATE KINASE/PANTOATE-BETA-ALANINE LIGASE"/>
    <property type="match status" value="1"/>
</dbReference>
<feature type="binding site" evidence="8">
    <location>
        <position position="155"/>
    </location>
    <ligand>
        <name>(R)-pantoate</name>
        <dbReference type="ChEBI" id="CHEBI:15980"/>
    </ligand>
</feature>
<keyword evidence="5 8" id="KW-0547">Nucleotide-binding</keyword>
<accession>A0ABS9KWC8</accession>
<comment type="catalytic activity">
    <reaction evidence="7 8">
        <text>(R)-pantoate + beta-alanine + ATP = (R)-pantothenate + AMP + diphosphate + H(+)</text>
        <dbReference type="Rhea" id="RHEA:10912"/>
        <dbReference type="ChEBI" id="CHEBI:15378"/>
        <dbReference type="ChEBI" id="CHEBI:15980"/>
        <dbReference type="ChEBI" id="CHEBI:29032"/>
        <dbReference type="ChEBI" id="CHEBI:30616"/>
        <dbReference type="ChEBI" id="CHEBI:33019"/>
        <dbReference type="ChEBI" id="CHEBI:57966"/>
        <dbReference type="ChEBI" id="CHEBI:456215"/>
        <dbReference type="EC" id="6.3.2.1"/>
    </reaction>
</comment>
<keyword evidence="10" id="KW-1185">Reference proteome</keyword>
<dbReference type="PANTHER" id="PTHR21299:SF1">
    <property type="entry name" value="PANTOATE--BETA-ALANINE LIGASE"/>
    <property type="match status" value="1"/>
</dbReference>
<dbReference type="InterPro" id="IPR042176">
    <property type="entry name" value="Pantoate_ligase_C"/>
</dbReference>
<evidence type="ECO:0000256" key="4">
    <source>
        <dbReference type="ARBA" id="ARBA00022655"/>
    </source>
</evidence>
<comment type="function">
    <text evidence="8">Catalyzes the condensation of pantoate with beta-alanine in an ATP-dependent reaction via a pantoyl-adenylate intermediate.</text>
</comment>
<feature type="binding site" evidence="8">
    <location>
        <begin position="149"/>
        <end position="152"/>
    </location>
    <ligand>
        <name>ATP</name>
        <dbReference type="ChEBI" id="CHEBI:30616"/>
    </ligand>
</feature>
<dbReference type="EC" id="6.3.2.1" evidence="8"/>
<evidence type="ECO:0000256" key="8">
    <source>
        <dbReference type="HAMAP-Rule" id="MF_00158"/>
    </source>
</evidence>
<feature type="binding site" evidence="8">
    <location>
        <position position="61"/>
    </location>
    <ligand>
        <name>(R)-pantoate</name>
        <dbReference type="ChEBI" id="CHEBI:15980"/>
    </ligand>
</feature>
<feature type="binding site" evidence="8">
    <location>
        <begin position="188"/>
        <end position="191"/>
    </location>
    <ligand>
        <name>ATP</name>
        <dbReference type="ChEBI" id="CHEBI:30616"/>
    </ligand>
</feature>
<evidence type="ECO:0000256" key="3">
    <source>
        <dbReference type="ARBA" id="ARBA00022598"/>
    </source>
</evidence>
<dbReference type="InterPro" id="IPR003721">
    <property type="entry name" value="Pantoate_ligase"/>
</dbReference>
<dbReference type="RefSeq" id="WP_237875169.1">
    <property type="nucleotide sequence ID" value="NZ_JAKLTR010000014.1"/>
</dbReference>
<dbReference type="InterPro" id="IPR004821">
    <property type="entry name" value="Cyt_trans-like"/>
</dbReference>
<name>A0ABS9KWC8_9BACT</name>
<protein>
    <recommendedName>
        <fullName evidence="8">Pantothenate synthetase</fullName>
        <shortName evidence="8">PS</shortName>
        <ecNumber evidence="8">6.3.2.1</ecNumber>
    </recommendedName>
    <alternativeName>
        <fullName evidence="8">Pantoate--beta-alanine ligase</fullName>
    </alternativeName>
    <alternativeName>
        <fullName evidence="8">Pantoate-activating enzyme</fullName>
    </alternativeName>
</protein>
<comment type="subunit">
    <text evidence="8">Homodimer.</text>
</comment>
<keyword evidence="3 8" id="KW-0436">Ligase</keyword>
<proteinExistence type="inferred from homology"/>
<comment type="miscellaneous">
    <text evidence="8">The reaction proceeds by a bi uni uni bi ping pong mechanism.</text>
</comment>
<evidence type="ECO:0000313" key="10">
    <source>
        <dbReference type="Proteomes" id="UP001165367"/>
    </source>
</evidence>
<organism evidence="9 10">
    <name type="scientific">Terrimonas ginsenosidimutans</name>
    <dbReference type="NCBI Taxonomy" id="2908004"/>
    <lineage>
        <taxon>Bacteria</taxon>
        <taxon>Pseudomonadati</taxon>
        <taxon>Bacteroidota</taxon>
        <taxon>Chitinophagia</taxon>
        <taxon>Chitinophagales</taxon>
        <taxon>Chitinophagaceae</taxon>
        <taxon>Terrimonas</taxon>
    </lineage>
</organism>
<evidence type="ECO:0000256" key="6">
    <source>
        <dbReference type="ARBA" id="ARBA00022840"/>
    </source>
</evidence>
<dbReference type="HAMAP" id="MF_00158">
    <property type="entry name" value="PanC"/>
    <property type="match status" value="1"/>
</dbReference>
<dbReference type="CDD" id="cd00560">
    <property type="entry name" value="PanC"/>
    <property type="match status" value="1"/>
</dbReference>
<dbReference type="Gene3D" id="3.40.50.620">
    <property type="entry name" value="HUPs"/>
    <property type="match status" value="1"/>
</dbReference>
<dbReference type="Gene3D" id="3.30.1300.10">
    <property type="entry name" value="Pantoate-beta-alanine ligase, C-terminal domain"/>
    <property type="match status" value="1"/>
</dbReference>
<gene>
    <name evidence="8 9" type="primary">panC</name>
    <name evidence="9" type="ORF">LZZ85_20190</name>
</gene>
<keyword evidence="4 8" id="KW-0566">Pantothenate biosynthesis</keyword>
<dbReference type="InterPro" id="IPR014729">
    <property type="entry name" value="Rossmann-like_a/b/a_fold"/>
</dbReference>
<dbReference type="EMBL" id="JAKLTR010000014">
    <property type="protein sequence ID" value="MCG2616631.1"/>
    <property type="molecule type" value="Genomic_DNA"/>
</dbReference>
<dbReference type="NCBIfam" id="TIGR00018">
    <property type="entry name" value="panC"/>
    <property type="match status" value="1"/>
</dbReference>
<comment type="caution">
    <text evidence="9">The sequence shown here is derived from an EMBL/GenBank/DDBJ whole genome shotgun (WGS) entry which is preliminary data.</text>
</comment>
<sequence length="283" mass="31756">MILFKRAKDLREHLKSQQTQGRKTGFAPTMGALHDGHISLVEASRKENDITVVSIFVNPTQFNDPSDFEKYPVTIEKDIRLLEKAGCDVLFLPSVEEIYPDGQMLTNKYELGYLESLLEGKFRPGHFQGVCQVVHRLLEIVMPANLYMGQKDYQQCMVIKKLLEITGLERSIKLQISPTLREPGGLAMSSRNVRLSTEERSAAIAIFQALDRIRTDLKPGDTTGLKEQAFSALTQQGFRVDYVEIADASTLKPCEEWNGQDRLVALAAAFLGGVRLIDNLLLN</sequence>
<reference evidence="9" key="1">
    <citation type="submission" date="2022-01" db="EMBL/GenBank/DDBJ databases">
        <authorList>
            <person name="Jo J.-H."/>
            <person name="Im W.-T."/>
        </authorList>
    </citation>
    <scope>NUCLEOTIDE SEQUENCE</scope>
    <source>
        <strain evidence="9">NA20</strain>
    </source>
</reference>
<comment type="pathway">
    <text evidence="1 8">Cofactor biosynthesis; (R)-pantothenate biosynthesis; (R)-pantothenate from (R)-pantoate and beta-alanine: step 1/1.</text>
</comment>
<dbReference type="SUPFAM" id="SSF52374">
    <property type="entry name" value="Nucleotidylyl transferase"/>
    <property type="match status" value="1"/>
</dbReference>
<feature type="binding site" evidence="8">
    <location>
        <begin position="30"/>
        <end position="37"/>
    </location>
    <ligand>
        <name>ATP</name>
        <dbReference type="ChEBI" id="CHEBI:30616"/>
    </ligand>
</feature>
<feature type="binding site" evidence="8">
    <location>
        <position position="180"/>
    </location>
    <ligand>
        <name>ATP</name>
        <dbReference type="ChEBI" id="CHEBI:30616"/>
    </ligand>
</feature>
<feature type="binding site" evidence="8">
    <location>
        <position position="61"/>
    </location>
    <ligand>
        <name>beta-alanine</name>
        <dbReference type="ChEBI" id="CHEBI:57966"/>
    </ligand>
</feature>
<dbReference type="NCBIfam" id="TIGR00125">
    <property type="entry name" value="cyt_tran_rel"/>
    <property type="match status" value="1"/>
</dbReference>
<evidence type="ECO:0000256" key="2">
    <source>
        <dbReference type="ARBA" id="ARBA00009256"/>
    </source>
</evidence>
<comment type="subcellular location">
    <subcellularLocation>
        <location evidence="8">Cytoplasm</location>
    </subcellularLocation>
</comment>
<evidence type="ECO:0000313" key="9">
    <source>
        <dbReference type="EMBL" id="MCG2616631.1"/>
    </source>
</evidence>
<dbReference type="Proteomes" id="UP001165367">
    <property type="component" value="Unassembled WGS sequence"/>
</dbReference>
<feature type="active site" description="Proton donor" evidence="8">
    <location>
        <position position="37"/>
    </location>
</feature>
<keyword evidence="6 8" id="KW-0067">ATP-binding</keyword>
<dbReference type="Pfam" id="PF02569">
    <property type="entry name" value="Pantoate_ligase"/>
    <property type="match status" value="1"/>
</dbReference>
<evidence type="ECO:0000256" key="1">
    <source>
        <dbReference type="ARBA" id="ARBA00004990"/>
    </source>
</evidence>